<evidence type="ECO:0000256" key="1">
    <source>
        <dbReference type="SAM" id="SignalP"/>
    </source>
</evidence>
<evidence type="ECO:0000259" key="2">
    <source>
        <dbReference type="Pfam" id="PF02557"/>
    </source>
</evidence>
<dbReference type="InterPro" id="IPR003709">
    <property type="entry name" value="VanY-like_core_dom"/>
</dbReference>
<dbReference type="Pfam" id="PF02557">
    <property type="entry name" value="VanY"/>
    <property type="match status" value="1"/>
</dbReference>
<feature type="chain" id="PRO_5021749872" evidence="1">
    <location>
        <begin position="27"/>
        <end position="315"/>
    </location>
</feature>
<dbReference type="RefSeq" id="WP_142004164.1">
    <property type="nucleotide sequence ID" value="NZ_CAJTBP010000001.1"/>
</dbReference>
<dbReference type="Gene3D" id="3.30.1380.10">
    <property type="match status" value="1"/>
</dbReference>
<comment type="caution">
    <text evidence="3">The sequence shown here is derived from an EMBL/GenBank/DDBJ whole genome shotgun (WGS) entry which is preliminary data.</text>
</comment>
<protein>
    <submittedName>
        <fullName evidence="3">D-alanyl-D-alanine carboxypeptidase</fullName>
    </submittedName>
</protein>
<dbReference type="PANTHER" id="PTHR34385:SF1">
    <property type="entry name" value="PEPTIDOGLYCAN L-ALANYL-D-GLUTAMATE ENDOPEPTIDASE CWLK"/>
    <property type="match status" value="1"/>
</dbReference>
<dbReference type="SUPFAM" id="SSF55166">
    <property type="entry name" value="Hedgehog/DD-peptidase"/>
    <property type="match status" value="1"/>
</dbReference>
<keyword evidence="3" id="KW-0645">Protease</keyword>
<reference evidence="3 4" key="1">
    <citation type="submission" date="2019-06" db="EMBL/GenBank/DDBJ databases">
        <title>Sequencing the genomes of 1000 actinobacteria strains.</title>
        <authorList>
            <person name="Klenk H.-P."/>
        </authorList>
    </citation>
    <scope>NUCLEOTIDE SEQUENCE [LARGE SCALE GENOMIC DNA]</scope>
    <source>
        <strain evidence="3 4">DSM 24617</strain>
    </source>
</reference>
<proteinExistence type="predicted"/>
<keyword evidence="3" id="KW-0378">Hydrolase</keyword>
<sequence length="315" mass="33865">MSHLGRSTCRRAAALTAAMLALPVSAAVAGEAPSPQRAPHVFAMPVTPERVVVAIDAGSRDDLTTAVVQDDTGRVVGRTTLTASGKGLVPLSVATNTRQRVRVTIGNAVEPPAPEVSRVVVATTETAYLRTSSWRVVNKRTPLAPDEAPSKVEKVQGVPLDERAAVALRQLLERAKGEKVELYPSTGLRSYGWQQGLYDSYVRRDGRAAADTYSARPGFSEHQTGLTFDAKSRSGGCDLQECFGTTPAGAFLREQAGSAGFVVRYTEQNTKVTGYQPEPWHLRYVGQWLSGYLEDSGKGSLEDAFAMPPAPSYDR</sequence>
<name>A0A542X851_9MICO</name>
<gene>
    <name evidence="3" type="ORF">FB554_0120</name>
</gene>
<accession>A0A542X851</accession>
<dbReference type="OrthoDB" id="9792074at2"/>
<evidence type="ECO:0000313" key="3">
    <source>
        <dbReference type="EMBL" id="TQL32005.1"/>
    </source>
</evidence>
<feature type="signal peptide" evidence="1">
    <location>
        <begin position="1"/>
        <end position="26"/>
    </location>
</feature>
<dbReference type="InterPro" id="IPR009045">
    <property type="entry name" value="Zn_M74/Hedgehog-like"/>
</dbReference>
<feature type="domain" description="D-alanyl-D-alanine carboxypeptidase-like core" evidence="2">
    <location>
        <begin position="160"/>
        <end position="286"/>
    </location>
</feature>
<keyword evidence="1" id="KW-0732">Signal</keyword>
<dbReference type="PANTHER" id="PTHR34385">
    <property type="entry name" value="D-ALANYL-D-ALANINE CARBOXYPEPTIDASE"/>
    <property type="match status" value="1"/>
</dbReference>
<dbReference type="AlphaFoldDB" id="A0A542X851"/>
<dbReference type="CDD" id="cd14852">
    <property type="entry name" value="LD-carboxypeptidase"/>
    <property type="match status" value="1"/>
</dbReference>
<keyword evidence="3" id="KW-0121">Carboxypeptidase</keyword>
<dbReference type="EMBL" id="VFOK01000001">
    <property type="protein sequence ID" value="TQL32005.1"/>
    <property type="molecule type" value="Genomic_DNA"/>
</dbReference>
<evidence type="ECO:0000313" key="4">
    <source>
        <dbReference type="Proteomes" id="UP000318336"/>
    </source>
</evidence>
<organism evidence="3 4">
    <name type="scientific">Barrientosiimonas humi</name>
    <dbReference type="NCBI Taxonomy" id="999931"/>
    <lineage>
        <taxon>Bacteria</taxon>
        <taxon>Bacillati</taxon>
        <taxon>Actinomycetota</taxon>
        <taxon>Actinomycetes</taxon>
        <taxon>Micrococcales</taxon>
        <taxon>Dermacoccaceae</taxon>
        <taxon>Barrientosiimonas</taxon>
    </lineage>
</organism>
<dbReference type="Proteomes" id="UP000318336">
    <property type="component" value="Unassembled WGS sequence"/>
</dbReference>
<dbReference type="InterPro" id="IPR052179">
    <property type="entry name" value="DD-CPase-like"/>
</dbReference>
<dbReference type="GO" id="GO:0006508">
    <property type="term" value="P:proteolysis"/>
    <property type="evidence" value="ECO:0007669"/>
    <property type="project" value="InterPro"/>
</dbReference>
<dbReference type="GO" id="GO:0004180">
    <property type="term" value="F:carboxypeptidase activity"/>
    <property type="evidence" value="ECO:0007669"/>
    <property type="project" value="UniProtKB-KW"/>
</dbReference>
<dbReference type="InterPro" id="IPR058193">
    <property type="entry name" value="VanY/YodJ_core_dom"/>
</dbReference>
<keyword evidence="4" id="KW-1185">Reference proteome</keyword>